<sequence>IIFVTIVLNYFFNFHLYIQTWIIKEYQEELVVTTICCIFVVILSSFVALISEGISKAWILRPDKEFVSICFSVSIHLSVYLRFIFINYSYLNISLMIFHV</sequence>
<keyword evidence="1" id="KW-0812">Transmembrane</keyword>
<protein>
    <submittedName>
        <fullName evidence="2">Uncharacterized protein</fullName>
    </submittedName>
</protein>
<evidence type="ECO:0000256" key="1">
    <source>
        <dbReference type="SAM" id="Phobius"/>
    </source>
</evidence>
<feature type="non-terminal residue" evidence="2">
    <location>
        <position position="1"/>
    </location>
</feature>
<evidence type="ECO:0000313" key="2">
    <source>
        <dbReference type="EMBL" id="KAI5437015.1"/>
    </source>
</evidence>
<dbReference type="Gramene" id="Psat02G0321800-T2">
    <property type="protein sequence ID" value="KAI5437015.1"/>
    <property type="gene ID" value="KIW84_023218"/>
</dbReference>
<name>A0A9D5BAZ9_PEA</name>
<organism evidence="2 3">
    <name type="scientific">Pisum sativum</name>
    <name type="common">Garden pea</name>
    <name type="synonym">Lathyrus oleraceus</name>
    <dbReference type="NCBI Taxonomy" id="3888"/>
    <lineage>
        <taxon>Eukaryota</taxon>
        <taxon>Viridiplantae</taxon>
        <taxon>Streptophyta</taxon>
        <taxon>Embryophyta</taxon>
        <taxon>Tracheophyta</taxon>
        <taxon>Spermatophyta</taxon>
        <taxon>Magnoliopsida</taxon>
        <taxon>eudicotyledons</taxon>
        <taxon>Gunneridae</taxon>
        <taxon>Pentapetalae</taxon>
        <taxon>rosids</taxon>
        <taxon>fabids</taxon>
        <taxon>Fabales</taxon>
        <taxon>Fabaceae</taxon>
        <taxon>Papilionoideae</taxon>
        <taxon>50 kb inversion clade</taxon>
        <taxon>NPAAA clade</taxon>
        <taxon>Hologalegina</taxon>
        <taxon>IRL clade</taxon>
        <taxon>Fabeae</taxon>
        <taxon>Lathyrus</taxon>
    </lineage>
</organism>
<gene>
    <name evidence="2" type="ORF">KIW84_023218</name>
</gene>
<dbReference type="Proteomes" id="UP001058974">
    <property type="component" value="Chromosome 2"/>
</dbReference>
<comment type="caution">
    <text evidence="2">The sequence shown here is derived from an EMBL/GenBank/DDBJ whole genome shotgun (WGS) entry which is preliminary data.</text>
</comment>
<keyword evidence="3" id="KW-1185">Reference proteome</keyword>
<accession>A0A9D5BAZ9</accession>
<reference evidence="2 3" key="1">
    <citation type="journal article" date="2022" name="Nat. Genet.">
        <title>Improved pea reference genome and pan-genome highlight genomic features and evolutionary characteristics.</title>
        <authorList>
            <person name="Yang T."/>
            <person name="Liu R."/>
            <person name="Luo Y."/>
            <person name="Hu S."/>
            <person name="Wang D."/>
            <person name="Wang C."/>
            <person name="Pandey M.K."/>
            <person name="Ge S."/>
            <person name="Xu Q."/>
            <person name="Li N."/>
            <person name="Li G."/>
            <person name="Huang Y."/>
            <person name="Saxena R.K."/>
            <person name="Ji Y."/>
            <person name="Li M."/>
            <person name="Yan X."/>
            <person name="He Y."/>
            <person name="Liu Y."/>
            <person name="Wang X."/>
            <person name="Xiang C."/>
            <person name="Varshney R.K."/>
            <person name="Ding H."/>
            <person name="Gao S."/>
            <person name="Zong X."/>
        </authorList>
    </citation>
    <scope>NUCLEOTIDE SEQUENCE [LARGE SCALE GENOMIC DNA]</scope>
    <source>
        <strain evidence="2 3">cv. Zhongwan 6</strain>
    </source>
</reference>
<keyword evidence="1" id="KW-1133">Transmembrane helix</keyword>
<feature type="transmembrane region" description="Helical" evidence="1">
    <location>
        <begin position="30"/>
        <end position="54"/>
    </location>
</feature>
<feature type="transmembrane region" description="Helical" evidence="1">
    <location>
        <begin position="66"/>
        <end position="90"/>
    </location>
</feature>
<dbReference type="EMBL" id="JAMSHJ010000002">
    <property type="protein sequence ID" value="KAI5437015.1"/>
    <property type="molecule type" value="Genomic_DNA"/>
</dbReference>
<dbReference type="AlphaFoldDB" id="A0A9D5BAZ9"/>
<keyword evidence="1" id="KW-0472">Membrane</keyword>
<proteinExistence type="predicted"/>
<evidence type="ECO:0000313" key="3">
    <source>
        <dbReference type="Proteomes" id="UP001058974"/>
    </source>
</evidence>